<name>A0A511MRU3_9NOCA</name>
<comment type="caution">
    <text evidence="1">The sequence shown here is derived from an EMBL/GenBank/DDBJ whole genome shotgun (WGS) entry which is preliminary data.</text>
</comment>
<evidence type="ECO:0000313" key="1">
    <source>
        <dbReference type="EMBL" id="GEM43322.1"/>
    </source>
</evidence>
<sequence>MGAARGIAGSDQPEQPGCFLALNDFECEWFVRMNNTGGPVDVWEVHGIEDDDLVLSPEGHRYFPGVIAAAQLRLVRRDVPPART</sequence>
<dbReference type="Proteomes" id="UP000321424">
    <property type="component" value="Unassembled WGS sequence"/>
</dbReference>
<evidence type="ECO:0000313" key="2">
    <source>
        <dbReference type="Proteomes" id="UP000321424"/>
    </source>
</evidence>
<reference evidence="1 2" key="1">
    <citation type="submission" date="2019-07" db="EMBL/GenBank/DDBJ databases">
        <title>Whole genome shotgun sequence of Nocardia ninae NBRC 108245.</title>
        <authorList>
            <person name="Hosoyama A."/>
            <person name="Uohara A."/>
            <person name="Ohji S."/>
            <person name="Ichikawa N."/>
        </authorList>
    </citation>
    <scope>NUCLEOTIDE SEQUENCE [LARGE SCALE GENOMIC DNA]</scope>
    <source>
        <strain evidence="1 2">NBRC 108245</strain>
    </source>
</reference>
<keyword evidence="2" id="KW-1185">Reference proteome</keyword>
<dbReference type="OrthoDB" id="4205531at2"/>
<accession>A0A511MRU3</accession>
<protein>
    <submittedName>
        <fullName evidence="1">Uncharacterized protein</fullName>
    </submittedName>
</protein>
<gene>
    <name evidence="1" type="ORF">NN4_78410</name>
</gene>
<proteinExistence type="predicted"/>
<dbReference type="EMBL" id="BJXA01000093">
    <property type="protein sequence ID" value="GEM43322.1"/>
    <property type="molecule type" value="Genomic_DNA"/>
</dbReference>
<dbReference type="AlphaFoldDB" id="A0A511MRU3"/>
<organism evidence="1 2">
    <name type="scientific">Nocardia ninae NBRC 108245</name>
    <dbReference type="NCBI Taxonomy" id="1210091"/>
    <lineage>
        <taxon>Bacteria</taxon>
        <taxon>Bacillati</taxon>
        <taxon>Actinomycetota</taxon>
        <taxon>Actinomycetes</taxon>
        <taxon>Mycobacteriales</taxon>
        <taxon>Nocardiaceae</taxon>
        <taxon>Nocardia</taxon>
    </lineage>
</organism>